<dbReference type="EMBL" id="QJKF01000001">
    <property type="protein sequence ID" value="PXX71242.1"/>
    <property type="molecule type" value="Genomic_DNA"/>
</dbReference>
<keyword evidence="1" id="KW-0808">Transferase</keyword>
<comment type="caution">
    <text evidence="1">The sequence shown here is derived from an EMBL/GenBank/DDBJ whole genome shotgun (WGS) entry which is preliminary data.</text>
</comment>
<evidence type="ECO:0000313" key="1">
    <source>
        <dbReference type="EMBL" id="PXX71242.1"/>
    </source>
</evidence>
<dbReference type="InterPro" id="IPR016181">
    <property type="entry name" value="Acyl_CoA_acyltransferase"/>
</dbReference>
<dbReference type="SUPFAM" id="SSF55729">
    <property type="entry name" value="Acyl-CoA N-acyltransferases (Nat)"/>
    <property type="match status" value="1"/>
</dbReference>
<dbReference type="PANTHER" id="PTHR31438:SF1">
    <property type="entry name" value="LYSINE N-ACYLTRANSFERASE C17G9.06C-RELATED"/>
    <property type="match status" value="1"/>
</dbReference>
<accession>A0A318KG56</accession>
<evidence type="ECO:0000313" key="2">
    <source>
        <dbReference type="Proteomes" id="UP000247569"/>
    </source>
</evidence>
<gene>
    <name evidence="1" type="ORF">DFR70_101664</name>
</gene>
<sequence length="225" mass="25479">MASERRPIDRSRRRGKPLSDFAFQEWKEPVLPPPWELTAVTPDTSAEIDQVVHWMAQPHVEFAMHKDWDRAGWQAEIEFQFSDNKTRPFLVGQGGQHGGYVELYRVALDVVADYYDTPDRDMGMHGCIGEPDYFGYALPFWVALIAGVFEAYPDCTGVISDPSASNQLVRTLDRNVCKVVDGHELGEVDLPHKQAALFRFDRENFTAAMQRQGGVEVVLRELGGH</sequence>
<keyword evidence="2" id="KW-1185">Reference proteome</keyword>
<organism evidence="1 2">
    <name type="scientific">Nocardia tenerifensis</name>
    <dbReference type="NCBI Taxonomy" id="228006"/>
    <lineage>
        <taxon>Bacteria</taxon>
        <taxon>Bacillati</taxon>
        <taxon>Actinomycetota</taxon>
        <taxon>Actinomycetes</taxon>
        <taxon>Mycobacteriales</taxon>
        <taxon>Nocardiaceae</taxon>
        <taxon>Nocardia</taxon>
    </lineage>
</organism>
<reference evidence="1 2" key="1">
    <citation type="submission" date="2018-05" db="EMBL/GenBank/DDBJ databases">
        <title>Genomic Encyclopedia of Type Strains, Phase IV (KMG-IV): sequencing the most valuable type-strain genomes for metagenomic binning, comparative biology and taxonomic classification.</title>
        <authorList>
            <person name="Goeker M."/>
        </authorList>
    </citation>
    <scope>NUCLEOTIDE SEQUENCE [LARGE SCALE GENOMIC DNA]</scope>
    <source>
        <strain evidence="1 2">DSM 44704</strain>
    </source>
</reference>
<name>A0A318KG56_9NOCA</name>
<dbReference type="Pfam" id="PF13523">
    <property type="entry name" value="Acetyltransf_8"/>
    <property type="match status" value="1"/>
</dbReference>
<dbReference type="AlphaFoldDB" id="A0A318KG56"/>
<dbReference type="Proteomes" id="UP000247569">
    <property type="component" value="Unassembled WGS sequence"/>
</dbReference>
<proteinExistence type="predicted"/>
<protein>
    <submittedName>
        <fullName evidence="1">Acetyltransferase (GNAT) family protein</fullName>
    </submittedName>
</protein>
<dbReference type="PANTHER" id="PTHR31438">
    <property type="entry name" value="LYSINE N-ACYLTRANSFERASE C17G9.06C-RELATED"/>
    <property type="match status" value="1"/>
</dbReference>
<dbReference type="Gene3D" id="3.40.630.30">
    <property type="match status" value="1"/>
</dbReference>
<dbReference type="GO" id="GO:0016410">
    <property type="term" value="F:N-acyltransferase activity"/>
    <property type="evidence" value="ECO:0007669"/>
    <property type="project" value="TreeGrafter"/>
</dbReference>